<evidence type="ECO:0000256" key="3">
    <source>
        <dbReference type="ARBA" id="ARBA00022555"/>
    </source>
</evidence>
<dbReference type="InterPro" id="IPR002547">
    <property type="entry name" value="tRNA-bd_dom"/>
</dbReference>
<accession>A0A1R1XNZ2</accession>
<dbReference type="Proteomes" id="UP000187283">
    <property type="component" value="Unassembled WGS sequence"/>
</dbReference>
<proteinExistence type="predicted"/>
<dbReference type="GO" id="GO:0000049">
    <property type="term" value="F:tRNA binding"/>
    <property type="evidence" value="ECO:0007669"/>
    <property type="project" value="UniProtKB-UniRule"/>
</dbReference>
<evidence type="ECO:0000313" key="9">
    <source>
        <dbReference type="EMBL" id="OMJ16347.1"/>
    </source>
</evidence>
<evidence type="ECO:0000256" key="4">
    <source>
        <dbReference type="ARBA" id="ARBA00022884"/>
    </source>
</evidence>
<comment type="subcellular location">
    <subcellularLocation>
        <location evidence="1">Cytoplasm</location>
    </subcellularLocation>
</comment>
<reference evidence="9 10" key="1">
    <citation type="submission" date="2017-01" db="EMBL/GenBank/DDBJ databases">
        <authorList>
            <person name="Mah S.A."/>
            <person name="Swanson W.J."/>
            <person name="Moy G.W."/>
            <person name="Vacquier V.D."/>
        </authorList>
    </citation>
    <scope>NUCLEOTIDE SEQUENCE [LARGE SCALE GENOMIC DNA]</scope>
    <source>
        <strain evidence="9 10">GSMNP</strain>
    </source>
</reference>
<feature type="region of interest" description="Disordered" evidence="7">
    <location>
        <begin position="173"/>
        <end position="215"/>
    </location>
</feature>
<dbReference type="InterPro" id="IPR012340">
    <property type="entry name" value="NA-bd_OB-fold"/>
</dbReference>
<name>A0A1R1XNZ2_9FUNG</name>
<dbReference type="EMBL" id="LSSN01002367">
    <property type="protein sequence ID" value="OMJ16347.1"/>
    <property type="molecule type" value="Genomic_DNA"/>
</dbReference>
<evidence type="ECO:0000256" key="2">
    <source>
        <dbReference type="ARBA" id="ARBA00022490"/>
    </source>
</evidence>
<dbReference type="PROSITE" id="PS50886">
    <property type="entry name" value="TRBD"/>
    <property type="match status" value="1"/>
</dbReference>
<keyword evidence="3 6" id="KW-0820">tRNA-binding</keyword>
<dbReference type="Pfam" id="PF01588">
    <property type="entry name" value="tRNA_bind"/>
    <property type="match status" value="1"/>
</dbReference>
<feature type="compositionally biased region" description="Basic and acidic residues" evidence="7">
    <location>
        <begin position="174"/>
        <end position="183"/>
    </location>
</feature>
<feature type="compositionally biased region" description="Basic and acidic residues" evidence="7">
    <location>
        <begin position="198"/>
        <end position="210"/>
    </location>
</feature>
<keyword evidence="5" id="KW-0648">Protein biosynthesis</keyword>
<dbReference type="GO" id="GO:0006412">
    <property type="term" value="P:translation"/>
    <property type="evidence" value="ECO:0007669"/>
    <property type="project" value="UniProtKB-KW"/>
</dbReference>
<protein>
    <submittedName>
        <fullName evidence="9">tRNA-aminoacylation cofactor arc1</fullName>
    </submittedName>
</protein>
<dbReference type="STRING" id="133412.A0A1R1XNZ2"/>
<dbReference type="GO" id="GO:0017102">
    <property type="term" value="C:methionyl glutamyl tRNA synthetase complex"/>
    <property type="evidence" value="ECO:0007669"/>
    <property type="project" value="TreeGrafter"/>
</dbReference>
<dbReference type="PANTHER" id="PTHR11586">
    <property type="entry name" value="TRNA-AMINOACYLATION COFACTOR ARC1 FAMILY MEMBER"/>
    <property type="match status" value="1"/>
</dbReference>
<dbReference type="PANTHER" id="PTHR11586:SF33">
    <property type="entry name" value="AMINOACYL TRNA SYNTHASE COMPLEX-INTERACTING MULTIFUNCTIONAL PROTEIN 1"/>
    <property type="match status" value="1"/>
</dbReference>
<evidence type="ECO:0000256" key="1">
    <source>
        <dbReference type="ARBA" id="ARBA00004496"/>
    </source>
</evidence>
<dbReference type="FunFam" id="2.40.50.140:FF:000047">
    <property type="entry name" value="tyrosine--tRNA ligase, cytoplasmic isoform X2"/>
    <property type="match status" value="1"/>
</dbReference>
<dbReference type="SUPFAM" id="SSF47616">
    <property type="entry name" value="GST C-terminal domain-like"/>
    <property type="match status" value="1"/>
</dbReference>
<dbReference type="Gene3D" id="2.40.50.140">
    <property type="entry name" value="Nucleic acid-binding proteins"/>
    <property type="match status" value="1"/>
</dbReference>
<sequence>MSASKETTLKLVAAYMSYSALDASIEITTNKFSGLTINESSSQTAGAENNVNAQRLAFMGEDSGDNSKEIKSWLEKSSVSDIDQIKGLVLEINQNLMDKTFLVSQHATIADFSVFSCVYSHMKTLSDIERATYNYFSRWFDLVQHLVPESTLNSAGLQLIQINLDIKPEVTPVAEKKEKEQKPATEGANKKEKKKEKKQSEKKQPEKKEPAAPLAPSMIDLRVGHIIKVEKHPDADSLYVEQIELGEAEPRTVVSGLVKHMTIEEMLNRKVILVCNLKPAAMRGVKSFAMVLCANINNPDGTSKVEFIEPPADSKPGDIARFEGYEQNEPEALLNPKKKIWEAIQPGFITSENFEAGWTNPADNKFHRLNVNGNPCKSKSIAGGSMK</sequence>
<dbReference type="Gene3D" id="1.20.1050.10">
    <property type="match status" value="1"/>
</dbReference>
<comment type="caution">
    <text evidence="9">The sequence shown here is derived from an EMBL/GenBank/DDBJ whole genome shotgun (WGS) entry which is preliminary data.</text>
</comment>
<keyword evidence="10" id="KW-1185">Reference proteome</keyword>
<dbReference type="SUPFAM" id="SSF50249">
    <property type="entry name" value="Nucleic acid-binding proteins"/>
    <property type="match status" value="1"/>
</dbReference>
<dbReference type="CDD" id="cd02799">
    <property type="entry name" value="tRNA_bind_EMAP-II_like"/>
    <property type="match status" value="1"/>
</dbReference>
<feature type="domain" description="TRNA-binding" evidence="8">
    <location>
        <begin position="215"/>
        <end position="321"/>
    </location>
</feature>
<evidence type="ECO:0000313" key="10">
    <source>
        <dbReference type="Proteomes" id="UP000187283"/>
    </source>
</evidence>
<dbReference type="AlphaFoldDB" id="A0A1R1XNZ2"/>
<evidence type="ECO:0000256" key="5">
    <source>
        <dbReference type="ARBA" id="ARBA00022917"/>
    </source>
</evidence>
<evidence type="ECO:0000259" key="8">
    <source>
        <dbReference type="PROSITE" id="PS50886"/>
    </source>
</evidence>
<dbReference type="InterPro" id="IPR053836">
    <property type="entry name" value="Arc1-like_N"/>
</dbReference>
<organism evidence="9 10">
    <name type="scientific">Smittium culicis</name>
    <dbReference type="NCBI Taxonomy" id="133412"/>
    <lineage>
        <taxon>Eukaryota</taxon>
        <taxon>Fungi</taxon>
        <taxon>Fungi incertae sedis</taxon>
        <taxon>Zoopagomycota</taxon>
        <taxon>Kickxellomycotina</taxon>
        <taxon>Harpellomycetes</taxon>
        <taxon>Harpellales</taxon>
        <taxon>Legeriomycetaceae</taxon>
        <taxon>Smittium</taxon>
    </lineage>
</organism>
<keyword evidence="4 6" id="KW-0694">RNA-binding</keyword>
<gene>
    <name evidence="9" type="ORF">AYI70_g6662</name>
</gene>
<dbReference type="CDD" id="cd10289">
    <property type="entry name" value="GST_C_AaRS_like"/>
    <property type="match status" value="1"/>
</dbReference>
<evidence type="ECO:0000256" key="7">
    <source>
        <dbReference type="SAM" id="MobiDB-lite"/>
    </source>
</evidence>
<dbReference type="Pfam" id="PF21972">
    <property type="entry name" value="Arc1p_N_like"/>
    <property type="match status" value="1"/>
</dbReference>
<dbReference type="InterPro" id="IPR051270">
    <property type="entry name" value="Tyrosine-tRNA_ligase_regulator"/>
</dbReference>
<keyword evidence="2" id="KW-0963">Cytoplasm</keyword>
<dbReference type="OrthoDB" id="19141at2759"/>
<dbReference type="InterPro" id="IPR036282">
    <property type="entry name" value="Glutathione-S-Trfase_C_sf"/>
</dbReference>
<evidence type="ECO:0000256" key="6">
    <source>
        <dbReference type="PROSITE-ProRule" id="PRU00209"/>
    </source>
</evidence>